<dbReference type="VEuPathDB" id="TrichDB:TVAG_016940"/>
<dbReference type="InParanoid" id="A2ER32"/>
<keyword evidence="7" id="KW-1185">Reference proteome</keyword>
<organism evidence="6 7">
    <name type="scientific">Trichomonas vaginalis (strain ATCC PRA-98 / G3)</name>
    <dbReference type="NCBI Taxonomy" id="412133"/>
    <lineage>
        <taxon>Eukaryota</taxon>
        <taxon>Metamonada</taxon>
        <taxon>Parabasalia</taxon>
        <taxon>Trichomonadida</taxon>
        <taxon>Trichomonadidae</taxon>
        <taxon>Trichomonas</taxon>
    </lineage>
</organism>
<evidence type="ECO:0000256" key="3">
    <source>
        <dbReference type="ARBA" id="ARBA00022574"/>
    </source>
</evidence>
<dbReference type="InterPro" id="IPR037867">
    <property type="entry name" value="Swd2/WDR82"/>
</dbReference>
<sequence length="330" mass="36961">MSAPSSRDRKSNPSREEAALRSYFPAMKLLPDKQFHSDVAFRQTGEHFAVISENNMISLFDVATCNLVKSIPNRKYQCNKLLFHPDSVRIILNSFNDNDHKARLLNVETDGFDLYYTGPNGQITSMATTDACLFTVSEDERLHVFDVKTAEVITKIDCPRESQVATHPNGKCMVLANTSELSLYDIRNMDQSVCSIHFSPGCKVAPHFGEIGNNLLITGSKYAKLHSLRDLSVIRTFAQLEDEFFTTGACFTADEKYALVGSSDNSILAYDVPHSRKDTPLYEKTVLTGHISPVKGIAVSNRYFNMVSFGEDCLFWSVDIDSFNSLGYKE</sequence>
<dbReference type="SMART" id="SM00320">
    <property type="entry name" value="WD40"/>
    <property type="match status" value="5"/>
</dbReference>
<dbReference type="PANTHER" id="PTHR19861:SF0">
    <property type="entry name" value="WD REPEAT-CONTAINING PROTEIN 82"/>
    <property type="match status" value="1"/>
</dbReference>
<dbReference type="Proteomes" id="UP000001542">
    <property type="component" value="Unassembled WGS sequence"/>
</dbReference>
<dbReference type="EMBL" id="DS113462">
    <property type="protein sequence ID" value="EAY04922.1"/>
    <property type="molecule type" value="Genomic_DNA"/>
</dbReference>
<dbReference type="GO" id="GO:0016070">
    <property type="term" value="P:RNA metabolic process"/>
    <property type="evidence" value="ECO:0007669"/>
    <property type="project" value="UniProtKB-ARBA"/>
</dbReference>
<accession>A2ER32</accession>
<name>A2ER32_TRIV3</name>
<evidence type="ECO:0000313" key="7">
    <source>
        <dbReference type="Proteomes" id="UP000001542"/>
    </source>
</evidence>
<evidence type="ECO:0000256" key="2">
    <source>
        <dbReference type="ARBA" id="ARBA00005616"/>
    </source>
</evidence>
<gene>
    <name evidence="6" type="ORF">TVAG_016940</name>
</gene>
<dbReference type="AlphaFoldDB" id="A2ER32"/>
<reference evidence="6" key="2">
    <citation type="journal article" date="2007" name="Science">
        <title>Draft genome sequence of the sexually transmitted pathogen Trichomonas vaginalis.</title>
        <authorList>
            <person name="Carlton J.M."/>
            <person name="Hirt R.P."/>
            <person name="Silva J.C."/>
            <person name="Delcher A.L."/>
            <person name="Schatz M."/>
            <person name="Zhao Q."/>
            <person name="Wortman J.R."/>
            <person name="Bidwell S.L."/>
            <person name="Alsmark U.C.M."/>
            <person name="Besteiro S."/>
            <person name="Sicheritz-Ponten T."/>
            <person name="Noel C.J."/>
            <person name="Dacks J.B."/>
            <person name="Foster P.G."/>
            <person name="Simillion C."/>
            <person name="Van de Peer Y."/>
            <person name="Miranda-Saavedra D."/>
            <person name="Barton G.J."/>
            <person name="Westrop G.D."/>
            <person name="Mueller S."/>
            <person name="Dessi D."/>
            <person name="Fiori P.L."/>
            <person name="Ren Q."/>
            <person name="Paulsen I."/>
            <person name="Zhang H."/>
            <person name="Bastida-Corcuera F.D."/>
            <person name="Simoes-Barbosa A."/>
            <person name="Brown M.T."/>
            <person name="Hayes R.D."/>
            <person name="Mukherjee M."/>
            <person name="Okumura C.Y."/>
            <person name="Schneider R."/>
            <person name="Smith A.J."/>
            <person name="Vanacova S."/>
            <person name="Villalvazo M."/>
            <person name="Haas B.J."/>
            <person name="Pertea M."/>
            <person name="Feldblyum T.V."/>
            <person name="Utterback T.R."/>
            <person name="Shu C.L."/>
            <person name="Osoegawa K."/>
            <person name="de Jong P.J."/>
            <person name="Hrdy I."/>
            <person name="Horvathova L."/>
            <person name="Zubacova Z."/>
            <person name="Dolezal P."/>
            <person name="Malik S.B."/>
            <person name="Logsdon J.M. Jr."/>
            <person name="Henze K."/>
            <person name="Gupta A."/>
            <person name="Wang C.C."/>
            <person name="Dunne R.L."/>
            <person name="Upcroft J.A."/>
            <person name="Upcroft P."/>
            <person name="White O."/>
            <person name="Salzberg S.L."/>
            <person name="Tang P."/>
            <person name="Chiu C.-H."/>
            <person name="Lee Y.-S."/>
            <person name="Embley T.M."/>
            <person name="Coombs G.H."/>
            <person name="Mottram J.C."/>
            <person name="Tachezy J."/>
            <person name="Fraser-Liggett C.M."/>
            <person name="Johnson P.J."/>
        </authorList>
    </citation>
    <scope>NUCLEOTIDE SEQUENCE [LARGE SCALE GENOMIC DNA]</scope>
    <source>
        <strain evidence="6">G3</strain>
    </source>
</reference>
<evidence type="ECO:0000256" key="1">
    <source>
        <dbReference type="ARBA" id="ARBA00004123"/>
    </source>
</evidence>
<keyword evidence="4" id="KW-0677">Repeat</keyword>
<protein>
    <submittedName>
        <fullName evidence="6">Uncharacterized protein</fullName>
    </submittedName>
</protein>
<dbReference type="STRING" id="5722.A2ER32"/>
<evidence type="ECO:0000313" key="6">
    <source>
        <dbReference type="EMBL" id="EAY04922.1"/>
    </source>
</evidence>
<dbReference type="Gene3D" id="2.130.10.10">
    <property type="entry name" value="YVTN repeat-like/Quinoprotein amine dehydrogenase"/>
    <property type="match status" value="2"/>
</dbReference>
<reference evidence="6" key="1">
    <citation type="submission" date="2006-10" db="EMBL/GenBank/DDBJ databases">
        <authorList>
            <person name="Amadeo P."/>
            <person name="Zhao Q."/>
            <person name="Wortman J."/>
            <person name="Fraser-Liggett C."/>
            <person name="Carlton J."/>
        </authorList>
    </citation>
    <scope>NUCLEOTIDE SEQUENCE</scope>
    <source>
        <strain evidence="6">G3</strain>
    </source>
</reference>
<dbReference type="OrthoDB" id="27537at2759"/>
<dbReference type="GO" id="GO:0048188">
    <property type="term" value="C:Set1C/COMPASS complex"/>
    <property type="evidence" value="ECO:0000318"/>
    <property type="project" value="GO_Central"/>
</dbReference>
<comment type="similarity">
    <text evidence="2">Belongs to the WD repeat SWD2 family.</text>
</comment>
<dbReference type="InterPro" id="IPR036322">
    <property type="entry name" value="WD40_repeat_dom_sf"/>
</dbReference>
<dbReference type="GO" id="GO:0003682">
    <property type="term" value="F:chromatin binding"/>
    <property type="evidence" value="ECO:0000318"/>
    <property type="project" value="GO_Central"/>
</dbReference>
<keyword evidence="5" id="KW-0539">Nucleus</keyword>
<evidence type="ECO:0000256" key="5">
    <source>
        <dbReference type="ARBA" id="ARBA00023242"/>
    </source>
</evidence>
<dbReference type="KEGG" id="tva:4762787"/>
<comment type="subcellular location">
    <subcellularLocation>
        <location evidence="1">Nucleus</location>
    </subcellularLocation>
</comment>
<dbReference type="SUPFAM" id="SSF50978">
    <property type="entry name" value="WD40 repeat-like"/>
    <property type="match status" value="1"/>
</dbReference>
<dbReference type="PANTHER" id="PTHR19861">
    <property type="entry name" value="WD40 REPEAT PROTEIN SWD2"/>
    <property type="match status" value="1"/>
</dbReference>
<dbReference type="SMR" id="A2ER32"/>
<dbReference type="InterPro" id="IPR001680">
    <property type="entry name" value="WD40_rpt"/>
</dbReference>
<dbReference type="InterPro" id="IPR015943">
    <property type="entry name" value="WD40/YVTN_repeat-like_dom_sf"/>
</dbReference>
<dbReference type="VEuPathDB" id="TrichDB:TVAGG3_0535050"/>
<proteinExistence type="inferred from homology"/>
<keyword evidence="3" id="KW-0853">WD repeat</keyword>
<dbReference type="RefSeq" id="XP_001317145.1">
    <property type="nucleotide sequence ID" value="XM_001317110.1"/>
</dbReference>
<evidence type="ECO:0000256" key="4">
    <source>
        <dbReference type="ARBA" id="ARBA00022737"/>
    </source>
</evidence>